<gene>
    <name evidence="3" type="ORF">EHQ64_13180</name>
</gene>
<sequence>MEIAELQPFAYYFFRVSPALIFTGLLWVLVKPEPKLRVLIYILLFVLFRDAMTGAGLWSLGSVGGFWIRLSNSALILYLLGLLSLVLVLTLWKFDIENRKWIVWQKGNPIPGIVTGILASLLIAFPVWALNKSLSDTVPGGPVSNSLLLPMLWFSLVGNMYEEFLFRGYVRGIAEEKYGWVRASLISGAAFAFFHIFLATTVTSIGFPLLLFTLWEGTICGFLASRFGLISSTLAHGFGIWIIASGTV</sequence>
<accession>A0A4V3JRN8</accession>
<keyword evidence="1" id="KW-0812">Transmembrane</keyword>
<dbReference type="InterPro" id="IPR003675">
    <property type="entry name" value="Rce1/LyrA-like_dom"/>
</dbReference>
<dbReference type="AlphaFoldDB" id="A0A4V3JRN8"/>
<dbReference type="OrthoDB" id="118729at2"/>
<keyword evidence="3" id="KW-0482">Metalloprotease</keyword>
<dbReference type="EMBL" id="RQGF01000028">
    <property type="protein sequence ID" value="TGL60762.1"/>
    <property type="molecule type" value="Genomic_DNA"/>
</dbReference>
<dbReference type="RefSeq" id="WP_135649931.1">
    <property type="nucleotide sequence ID" value="NZ_RQGF01000028.1"/>
</dbReference>
<evidence type="ECO:0000313" key="4">
    <source>
        <dbReference type="Proteomes" id="UP000297762"/>
    </source>
</evidence>
<keyword evidence="1" id="KW-1133">Transmembrane helix</keyword>
<protein>
    <submittedName>
        <fullName evidence="3">CPBP family intramembrane metalloprotease</fullName>
    </submittedName>
</protein>
<reference evidence="3" key="1">
    <citation type="journal article" date="2019" name="PLoS Negl. Trop. Dis.">
        <title>Revisiting the worldwide diversity of Leptospira species in the environment.</title>
        <authorList>
            <person name="Vincent A.T."/>
            <person name="Schiettekatte O."/>
            <person name="Bourhy P."/>
            <person name="Veyrier F.J."/>
            <person name="Picardeau M."/>
        </authorList>
    </citation>
    <scope>NUCLEOTIDE SEQUENCE [LARGE SCALE GENOMIC DNA]</scope>
    <source>
        <strain evidence="3">201702455</strain>
    </source>
</reference>
<dbReference type="GO" id="GO:0006508">
    <property type="term" value="P:proteolysis"/>
    <property type="evidence" value="ECO:0007669"/>
    <property type="project" value="UniProtKB-KW"/>
</dbReference>
<keyword evidence="1" id="KW-0472">Membrane</keyword>
<organism evidence="3 4">
    <name type="scientific">Leptospira sarikeiensis</name>
    <dbReference type="NCBI Taxonomy" id="2484943"/>
    <lineage>
        <taxon>Bacteria</taxon>
        <taxon>Pseudomonadati</taxon>
        <taxon>Spirochaetota</taxon>
        <taxon>Spirochaetia</taxon>
        <taxon>Leptospirales</taxon>
        <taxon>Leptospiraceae</taxon>
        <taxon>Leptospira</taxon>
    </lineage>
</organism>
<name>A0A4V3JRN8_9LEPT</name>
<dbReference type="GO" id="GO:0008237">
    <property type="term" value="F:metallopeptidase activity"/>
    <property type="evidence" value="ECO:0007669"/>
    <property type="project" value="UniProtKB-KW"/>
</dbReference>
<evidence type="ECO:0000256" key="1">
    <source>
        <dbReference type="SAM" id="Phobius"/>
    </source>
</evidence>
<feature type="transmembrane region" description="Helical" evidence="1">
    <location>
        <begin position="74"/>
        <end position="92"/>
    </location>
</feature>
<proteinExistence type="predicted"/>
<feature type="domain" description="CAAX prenyl protease 2/Lysostaphin resistance protein A-like" evidence="2">
    <location>
        <begin position="146"/>
        <end position="238"/>
    </location>
</feature>
<dbReference type="GO" id="GO:0080120">
    <property type="term" value="P:CAAX-box protein maturation"/>
    <property type="evidence" value="ECO:0007669"/>
    <property type="project" value="UniProtKB-ARBA"/>
</dbReference>
<evidence type="ECO:0000259" key="2">
    <source>
        <dbReference type="Pfam" id="PF02517"/>
    </source>
</evidence>
<feature type="transmembrane region" description="Helical" evidence="1">
    <location>
        <begin position="191"/>
        <end position="215"/>
    </location>
</feature>
<keyword evidence="3" id="KW-0378">Hydrolase</keyword>
<dbReference type="GO" id="GO:0004175">
    <property type="term" value="F:endopeptidase activity"/>
    <property type="evidence" value="ECO:0007669"/>
    <property type="project" value="UniProtKB-ARBA"/>
</dbReference>
<dbReference type="Proteomes" id="UP000297762">
    <property type="component" value="Unassembled WGS sequence"/>
</dbReference>
<keyword evidence="4" id="KW-1185">Reference proteome</keyword>
<feature type="transmembrane region" description="Helical" evidence="1">
    <location>
        <begin position="113"/>
        <end position="131"/>
    </location>
</feature>
<comment type="caution">
    <text evidence="3">The sequence shown here is derived from an EMBL/GenBank/DDBJ whole genome shotgun (WGS) entry which is preliminary data.</text>
</comment>
<feature type="transmembrane region" description="Helical" evidence="1">
    <location>
        <begin position="227"/>
        <end position="244"/>
    </location>
</feature>
<evidence type="ECO:0000313" key="3">
    <source>
        <dbReference type="EMBL" id="TGL60762.1"/>
    </source>
</evidence>
<dbReference type="Pfam" id="PF02517">
    <property type="entry name" value="Rce1-like"/>
    <property type="match status" value="1"/>
</dbReference>
<feature type="transmembrane region" description="Helical" evidence="1">
    <location>
        <begin position="42"/>
        <end position="68"/>
    </location>
</feature>
<keyword evidence="3" id="KW-0645">Protease</keyword>
<feature type="transmembrane region" description="Helical" evidence="1">
    <location>
        <begin position="12"/>
        <end position="30"/>
    </location>
</feature>